<dbReference type="EMBL" id="CP065689">
    <property type="protein sequence ID" value="QPS60191.1"/>
    <property type="molecule type" value="Genomic_DNA"/>
</dbReference>
<protein>
    <submittedName>
        <fullName evidence="2">Uncharacterized protein</fullName>
    </submittedName>
</protein>
<evidence type="ECO:0000313" key="2">
    <source>
        <dbReference type="EMBL" id="SQI00980.1"/>
    </source>
</evidence>
<dbReference type="EMBL" id="LS483460">
    <property type="protein sequence ID" value="SQI00980.1"/>
    <property type="molecule type" value="Genomic_DNA"/>
</dbReference>
<dbReference type="GeneID" id="70784167"/>
<evidence type="ECO:0000313" key="3">
    <source>
        <dbReference type="Proteomes" id="UP000249264"/>
    </source>
</evidence>
<keyword evidence="4" id="KW-1185">Reference proteome</keyword>
<dbReference type="RefSeq" id="WP_039673384.1">
    <property type="nucleotide sequence ID" value="NZ_CP065689.1"/>
</dbReference>
<evidence type="ECO:0000313" key="1">
    <source>
        <dbReference type="EMBL" id="QPS60191.1"/>
    </source>
</evidence>
<dbReference type="STRING" id="38301.NX84_02385"/>
<dbReference type="Proteomes" id="UP000594905">
    <property type="component" value="Chromosome"/>
</dbReference>
<dbReference type="AlphaFoldDB" id="A0A2X4RXD3"/>
<dbReference type="Proteomes" id="UP000249264">
    <property type="component" value="Chromosome 1"/>
</dbReference>
<reference evidence="2 3" key="1">
    <citation type="submission" date="2018-06" db="EMBL/GenBank/DDBJ databases">
        <authorList>
            <consortium name="Pathogen Informatics"/>
            <person name="Doyle S."/>
        </authorList>
    </citation>
    <scope>NUCLEOTIDE SEQUENCE [LARGE SCALE GENOMIC DNA]</scope>
    <source>
        <strain evidence="2 3">NCTC10288</strain>
    </source>
</reference>
<name>A0A2X4RXD3_9CORY</name>
<accession>A0A2X4RXD3</accession>
<proteinExistence type="predicted"/>
<gene>
    <name evidence="1" type="ORF">I6G51_03020</name>
    <name evidence="2" type="ORF">NCTC10288_02303</name>
</gene>
<organism evidence="2 3">
    <name type="scientific">Corynebacterium minutissimum</name>
    <dbReference type="NCBI Taxonomy" id="38301"/>
    <lineage>
        <taxon>Bacteria</taxon>
        <taxon>Bacillati</taxon>
        <taxon>Actinomycetota</taxon>
        <taxon>Actinomycetes</taxon>
        <taxon>Mycobacteriales</taxon>
        <taxon>Corynebacteriaceae</taxon>
        <taxon>Corynebacterium</taxon>
    </lineage>
</organism>
<dbReference type="KEGG" id="cmin:NCTC10288_02303"/>
<sequence length="76" mass="8433">MTAFSTEQLEEGRQALLDFLEYFAIHGAPPENAWDFAELPVEIRDPDSVDVITKTIGELTSDDLIICSKAMKAGLF</sequence>
<reference evidence="1 4" key="2">
    <citation type="submission" date="2020-12" db="EMBL/GenBank/DDBJ databases">
        <title>FDA dAtabase for Regulatory Grade micrObial Sequences (FDA-ARGOS): Supporting development and validation of Infectious Disease Dx tests.</title>
        <authorList>
            <person name="Sproer C."/>
            <person name="Gronow S."/>
            <person name="Severitt S."/>
            <person name="Schroder I."/>
            <person name="Tallon L."/>
            <person name="Sadzewicz L."/>
            <person name="Zhao X."/>
            <person name="Boylan J."/>
            <person name="Ott S."/>
            <person name="Bowen H."/>
            <person name="Vavikolanu K."/>
            <person name="Mehta A."/>
            <person name="Aluvathingal J."/>
            <person name="Nadendla S."/>
            <person name="Lowell S."/>
            <person name="Myers T."/>
            <person name="Yan Y."/>
            <person name="Sichtig H."/>
        </authorList>
    </citation>
    <scope>NUCLEOTIDE SEQUENCE [LARGE SCALE GENOMIC DNA]</scope>
    <source>
        <strain evidence="1 4">FDAARGOS_894</strain>
    </source>
</reference>
<evidence type="ECO:0000313" key="4">
    <source>
        <dbReference type="Proteomes" id="UP000594905"/>
    </source>
</evidence>